<dbReference type="NCBIfam" id="TIGR03465">
    <property type="entry name" value="HpnD"/>
    <property type="match status" value="1"/>
</dbReference>
<protein>
    <submittedName>
        <fullName evidence="2">Presqualene diphosphate synthase HpnD</fullName>
        <ecNumber evidence="2">2.5.1.103</ecNumber>
    </submittedName>
</protein>
<dbReference type="EMBL" id="CP040986">
    <property type="protein sequence ID" value="QDD13509.1"/>
    <property type="molecule type" value="Genomic_DNA"/>
</dbReference>
<dbReference type="InterPro" id="IPR033904">
    <property type="entry name" value="Trans_IPPS_HH"/>
</dbReference>
<gene>
    <name evidence="2" type="primary">hpnD</name>
    <name evidence="2" type="ORF">FIT61_03470</name>
</gene>
<dbReference type="GO" id="GO:0051996">
    <property type="term" value="F:squalene synthase [NAD(P)H] activity"/>
    <property type="evidence" value="ECO:0007669"/>
    <property type="project" value="InterPro"/>
</dbReference>
<dbReference type="SFLD" id="SFLDG01212">
    <property type="entry name" value="Phytoene_synthase_like"/>
    <property type="match status" value="1"/>
</dbReference>
<dbReference type="AlphaFoldDB" id="A0AAE6FT45"/>
<dbReference type="Gene3D" id="1.10.600.10">
    <property type="entry name" value="Farnesyl Diphosphate Synthase"/>
    <property type="match status" value="1"/>
</dbReference>
<evidence type="ECO:0000313" key="2">
    <source>
        <dbReference type="EMBL" id="QDD13509.1"/>
    </source>
</evidence>
<keyword evidence="3" id="KW-1185">Reference proteome</keyword>
<dbReference type="CDD" id="cd00683">
    <property type="entry name" value="Trans_IPPS_HH"/>
    <property type="match status" value="1"/>
</dbReference>
<name>A0AAE6FT45_9PROT</name>
<evidence type="ECO:0000256" key="1">
    <source>
        <dbReference type="ARBA" id="ARBA00022679"/>
    </source>
</evidence>
<dbReference type="GO" id="GO:0004311">
    <property type="term" value="F:geranylgeranyl diphosphate synthase activity"/>
    <property type="evidence" value="ECO:0007669"/>
    <property type="project" value="InterPro"/>
</dbReference>
<dbReference type="InterPro" id="IPR008949">
    <property type="entry name" value="Isoprenoid_synthase_dom_sf"/>
</dbReference>
<dbReference type="PANTHER" id="PTHR31480">
    <property type="entry name" value="BIFUNCTIONAL LYCOPENE CYCLASE/PHYTOENE SYNTHASE"/>
    <property type="match status" value="1"/>
</dbReference>
<dbReference type="InterPro" id="IPR019845">
    <property type="entry name" value="Squalene/phytoene_synthase_CS"/>
</dbReference>
<dbReference type="SFLD" id="SFLDS00005">
    <property type="entry name" value="Isoprenoid_Synthase_Type_I"/>
    <property type="match status" value="1"/>
</dbReference>
<dbReference type="PROSITE" id="PS01044">
    <property type="entry name" value="SQUALEN_PHYTOEN_SYN_1"/>
    <property type="match status" value="1"/>
</dbReference>
<dbReference type="InterPro" id="IPR017828">
    <property type="entry name" value="SQ_synth_HpnD-like"/>
</dbReference>
<dbReference type="EC" id="2.5.1.103" evidence="2"/>
<dbReference type="GO" id="GO:0016117">
    <property type="term" value="P:carotenoid biosynthetic process"/>
    <property type="evidence" value="ECO:0007669"/>
    <property type="project" value="InterPro"/>
</dbReference>
<dbReference type="Pfam" id="PF00494">
    <property type="entry name" value="SQS_PSY"/>
    <property type="match status" value="1"/>
</dbReference>
<dbReference type="InterPro" id="IPR002060">
    <property type="entry name" value="Squ/phyt_synthse"/>
</dbReference>
<dbReference type="PROSITE" id="PS01045">
    <property type="entry name" value="SQUALEN_PHYTOEN_SYN_2"/>
    <property type="match status" value="1"/>
</dbReference>
<sequence>MTPIQYCYEKVKESKSNFTWTFYFISKNRRDALVSLYAFCREIDDIVDNTIDLEVATAKINWWKNEINRLFHETPQHPVTKSLLKFIGTYELNEAYFIEMLDGMEMDLKFNRYESFKQLQLYCYRVAGVVGILCVKILGFKNQGTLKFAHDLGIALQLTNIIRDVGEDARKNRIYIPLDELHQFNVSENDILRFQENKNVSNLLIYQIERAENFYKSAYEKIPKEDINSQIPGLLMGKIYETLLLEIKRDQPEQTLNRKVILPPFRKMLVIFKCFFKNKFYALSS</sequence>
<dbReference type="SFLD" id="SFLDG01018">
    <property type="entry name" value="Squalene/Phytoene_Synthase_Lik"/>
    <property type="match status" value="1"/>
</dbReference>
<evidence type="ECO:0000313" key="3">
    <source>
        <dbReference type="Proteomes" id="UP000312102"/>
    </source>
</evidence>
<dbReference type="InterPro" id="IPR044843">
    <property type="entry name" value="Trans_IPPS_bact-type"/>
</dbReference>
<dbReference type="SUPFAM" id="SSF48576">
    <property type="entry name" value="Terpenoid synthases"/>
    <property type="match status" value="1"/>
</dbReference>
<keyword evidence="1 2" id="KW-0808">Transferase</keyword>
<dbReference type="RefSeq" id="WP_139883285.1">
    <property type="nucleotide sequence ID" value="NZ_CP040986.1"/>
</dbReference>
<dbReference type="Proteomes" id="UP000312102">
    <property type="component" value="Chromosome"/>
</dbReference>
<dbReference type="KEGG" id="mrk:FIT61_03470"/>
<proteinExistence type="predicted"/>
<reference evidence="2 3" key="1">
    <citation type="journal article" date="2019" name="ISME J.">
        <title>Evolution in action: habitat transition from sediment to the pelagial leads to genome streamlining in Methylophilaceae.</title>
        <authorList>
            <person name="Salcher M."/>
            <person name="Schaefle D."/>
            <person name="Kaspar M."/>
            <person name="Neuenschwander S.M."/>
            <person name="Ghai R."/>
        </authorList>
    </citation>
    <scope>NUCLEOTIDE SEQUENCE [LARGE SCALE GENOMIC DNA]</scope>
    <source>
        <strain evidence="2 3">MMS-RI-1</strain>
    </source>
</reference>
<accession>A0AAE6FT45</accession>
<organism evidence="2 3">
    <name type="scientific">Candidatus Methylopumilus rimovensis</name>
    <dbReference type="NCBI Taxonomy" id="2588535"/>
    <lineage>
        <taxon>Bacteria</taxon>
        <taxon>Pseudomonadati</taxon>
        <taxon>Pseudomonadota</taxon>
        <taxon>Betaproteobacteria</taxon>
        <taxon>Nitrosomonadales</taxon>
        <taxon>Methylophilaceae</taxon>
        <taxon>Candidatus Methylopumilus</taxon>
    </lineage>
</organism>